<evidence type="ECO:0000313" key="2">
    <source>
        <dbReference type="Proteomes" id="UP000250918"/>
    </source>
</evidence>
<organism evidence="1 2">
    <name type="scientific">candidate division GN15 bacterium</name>
    <dbReference type="NCBI Taxonomy" id="2072418"/>
    <lineage>
        <taxon>Bacteria</taxon>
        <taxon>candidate division GN15</taxon>
    </lineage>
</organism>
<gene>
    <name evidence="1" type="ORF">C3F09_07120</name>
</gene>
<proteinExistence type="predicted"/>
<sequence>MRPAPAGVSQAISPAYCIAAHNVGKIALSVTNYGIFGAGAAGVTSAYIKGLSVDCFTGAQLPDCEYPKGSGTEYLYSGNFWIGAVVGRDTLVSVGADGWQMDQEFNPDNAPFGNMIYRSIMDPSRPEFDNAVSEQDFIAKYTDTLTSGVAGLRQDFIDGRPHRPLHIEVNERSYAWSYSYAEDFVLFDYSITNIGRNRLTRVYMGVYVDADVGGLDNDNRPNDDLCGFLFDVPSPKVFSGNCTEFRDTVNLAWIADNDGDLSRDIPVPNITGTRIVRTPAETLDVSFNWWVGNVDASRDFGPQTIAKARDLGTGGEGTPEGDRNKYAFMRNKEFDYDQIYTASIPVDDPVWRYPNQRLARDVSKGFDTRYLLSFGPFTLDPGQTVPISLAYVGGEHFHVDRNNGKDNLVDNYRPELWYKNVDFTDFALNSMWASWLYDNPGYDTDDDGYRGKFRVCPDSVQVYDTISIDPLVIDTSWAQAPDTLYYQGDNVPDFRGASPPPAPNFWLEPSNGRIRVRFNGTRSENTEDVFSHVKDFEGYRVYLGLDERPSSQMLVESFDVQDFNKYVFNQAKPGGAGWELHDNPFTLSRLQALYGSGSTAWDPLQFTPNHPFLYQGGGAGNDSMFYFAKQDYNNWRPGVDTRIRRTFPDEPMPPVAYLGYRPDSALATLPSDTLQKYFMPDGWLKYYEYEVVLEPLLPTVPYYVNVTAFDFGSPSSGLASLETSPTIGSKVAFPQGPPPAGDTWKDSVYVYPNPYRINGNYLADGFEGRDANTRDNAPDRKRMVNFANLPPTCTIRIYTLDGDLVKEINHKVDPADPLSSHDRWDLITRNTQLVVSGLYYWTVEDDKGNVQIGKLVVIM</sequence>
<comment type="caution">
    <text evidence="1">The sequence shown here is derived from an EMBL/GenBank/DDBJ whole genome shotgun (WGS) entry which is preliminary data.</text>
</comment>
<reference evidence="1 2" key="1">
    <citation type="journal article" date="2018" name="ISME J.">
        <title>A methanotrophic archaeon couples anaerobic oxidation of methane to Fe(III) reduction.</title>
        <authorList>
            <person name="Cai C."/>
            <person name="Leu A.O."/>
            <person name="Xie G.J."/>
            <person name="Guo J."/>
            <person name="Feng Y."/>
            <person name="Zhao J.X."/>
            <person name="Tyson G.W."/>
            <person name="Yuan Z."/>
            <person name="Hu S."/>
        </authorList>
    </citation>
    <scope>NUCLEOTIDE SEQUENCE [LARGE SCALE GENOMIC DNA]</scope>
    <source>
        <strain evidence="1">FeB_12</strain>
    </source>
</reference>
<protein>
    <recommendedName>
        <fullName evidence="3">T9SS C-terminal target domain-containing protein</fullName>
    </recommendedName>
</protein>
<dbReference type="Proteomes" id="UP000250918">
    <property type="component" value="Unassembled WGS sequence"/>
</dbReference>
<evidence type="ECO:0008006" key="3">
    <source>
        <dbReference type="Google" id="ProtNLM"/>
    </source>
</evidence>
<accession>A0A855X072</accession>
<name>A0A855X072_9BACT</name>
<dbReference type="AlphaFoldDB" id="A0A855X072"/>
<dbReference type="EMBL" id="PQAP01000097">
    <property type="protein sequence ID" value="PWB72016.1"/>
    <property type="molecule type" value="Genomic_DNA"/>
</dbReference>
<evidence type="ECO:0000313" key="1">
    <source>
        <dbReference type="EMBL" id="PWB72016.1"/>
    </source>
</evidence>